<keyword evidence="8" id="KW-1185">Reference proteome</keyword>
<dbReference type="GO" id="GO:0030288">
    <property type="term" value="C:outer membrane-bounded periplasmic space"/>
    <property type="evidence" value="ECO:0007669"/>
    <property type="project" value="InterPro"/>
</dbReference>
<dbReference type="AlphaFoldDB" id="A0A7X2IQV9"/>
<dbReference type="SUPFAM" id="SSF52833">
    <property type="entry name" value="Thioredoxin-like"/>
    <property type="match status" value="1"/>
</dbReference>
<dbReference type="InterPro" id="IPR013740">
    <property type="entry name" value="Redoxin"/>
</dbReference>
<dbReference type="CDD" id="cd03010">
    <property type="entry name" value="TlpA_like_DsbE"/>
    <property type="match status" value="1"/>
</dbReference>
<organism evidence="7 8">
    <name type="scientific">Pseudoduganella rivuli</name>
    <dbReference type="NCBI Taxonomy" id="2666085"/>
    <lineage>
        <taxon>Bacteria</taxon>
        <taxon>Pseudomonadati</taxon>
        <taxon>Pseudomonadota</taxon>
        <taxon>Betaproteobacteria</taxon>
        <taxon>Burkholderiales</taxon>
        <taxon>Oxalobacteraceae</taxon>
        <taxon>Telluria group</taxon>
        <taxon>Pseudoduganella</taxon>
    </lineage>
</organism>
<evidence type="ECO:0000313" key="7">
    <source>
        <dbReference type="EMBL" id="MRV74425.1"/>
    </source>
</evidence>
<dbReference type="RefSeq" id="WP_154377967.1">
    <property type="nucleotide sequence ID" value="NZ_WKJJ01000014.1"/>
</dbReference>
<keyword evidence="3" id="KW-0201">Cytochrome c-type biogenesis</keyword>
<dbReference type="GO" id="GO:0017004">
    <property type="term" value="P:cytochrome complex assembly"/>
    <property type="evidence" value="ECO:0007669"/>
    <property type="project" value="UniProtKB-KW"/>
</dbReference>
<dbReference type="PROSITE" id="PS00194">
    <property type="entry name" value="THIOREDOXIN_1"/>
    <property type="match status" value="1"/>
</dbReference>
<dbReference type="PROSITE" id="PS51352">
    <property type="entry name" value="THIOREDOXIN_2"/>
    <property type="match status" value="1"/>
</dbReference>
<comment type="caution">
    <text evidence="7">The sequence shown here is derived from an EMBL/GenBank/DDBJ whole genome shotgun (WGS) entry which is preliminary data.</text>
</comment>
<feature type="domain" description="Thioredoxin" evidence="6">
    <location>
        <begin position="33"/>
        <end position="175"/>
    </location>
</feature>
<dbReference type="InterPro" id="IPR004799">
    <property type="entry name" value="Periplasmic_diS_OxRdtase_DsbE"/>
</dbReference>
<dbReference type="EMBL" id="WKJJ01000014">
    <property type="protein sequence ID" value="MRV74425.1"/>
    <property type="molecule type" value="Genomic_DNA"/>
</dbReference>
<keyword evidence="4" id="KW-1015">Disulfide bond</keyword>
<proteinExistence type="inferred from homology"/>
<name>A0A7X2IQV9_9BURK</name>
<evidence type="ECO:0000313" key="8">
    <source>
        <dbReference type="Proteomes" id="UP000446768"/>
    </source>
</evidence>
<keyword evidence="5" id="KW-0676">Redox-active center</keyword>
<evidence type="ECO:0000256" key="2">
    <source>
        <dbReference type="ARBA" id="ARBA00007758"/>
    </source>
</evidence>
<dbReference type="PANTHER" id="PTHR42852:SF6">
    <property type="entry name" value="THIOL:DISULFIDE INTERCHANGE PROTEIN DSBE"/>
    <property type="match status" value="1"/>
</dbReference>
<dbReference type="NCBIfam" id="TIGR00385">
    <property type="entry name" value="dsbE"/>
    <property type="match status" value="1"/>
</dbReference>
<dbReference type="InterPro" id="IPR050553">
    <property type="entry name" value="Thioredoxin_ResA/DsbE_sf"/>
</dbReference>
<dbReference type="Gene3D" id="3.40.30.10">
    <property type="entry name" value="Glutaredoxin"/>
    <property type="match status" value="1"/>
</dbReference>
<comment type="subcellular location">
    <subcellularLocation>
        <location evidence="1">Cell envelope</location>
    </subcellularLocation>
</comment>
<evidence type="ECO:0000256" key="5">
    <source>
        <dbReference type="ARBA" id="ARBA00023284"/>
    </source>
</evidence>
<dbReference type="Pfam" id="PF08534">
    <property type="entry name" value="Redoxin"/>
    <property type="match status" value="1"/>
</dbReference>
<evidence type="ECO:0000256" key="1">
    <source>
        <dbReference type="ARBA" id="ARBA00004196"/>
    </source>
</evidence>
<dbReference type="Proteomes" id="UP000446768">
    <property type="component" value="Unassembled WGS sequence"/>
</dbReference>
<dbReference type="InterPro" id="IPR036249">
    <property type="entry name" value="Thioredoxin-like_sf"/>
</dbReference>
<evidence type="ECO:0000256" key="3">
    <source>
        <dbReference type="ARBA" id="ARBA00022748"/>
    </source>
</evidence>
<dbReference type="GO" id="GO:0015036">
    <property type="term" value="F:disulfide oxidoreductase activity"/>
    <property type="evidence" value="ECO:0007669"/>
    <property type="project" value="InterPro"/>
</dbReference>
<accession>A0A7X2IQV9</accession>
<comment type="similarity">
    <text evidence="2">Belongs to the thioredoxin family. DsbE subfamily.</text>
</comment>
<reference evidence="7 8" key="1">
    <citation type="submission" date="2019-11" db="EMBL/GenBank/DDBJ databases">
        <title>Novel species isolated from a subtropical stream in China.</title>
        <authorList>
            <person name="Lu H."/>
        </authorList>
    </citation>
    <scope>NUCLEOTIDE SEQUENCE [LARGE SCALE GENOMIC DNA]</scope>
    <source>
        <strain evidence="7 8">FT92W</strain>
    </source>
</reference>
<gene>
    <name evidence="7" type="ORF">GJ700_22205</name>
</gene>
<dbReference type="InterPro" id="IPR017937">
    <property type="entry name" value="Thioredoxin_CS"/>
</dbReference>
<evidence type="ECO:0000256" key="4">
    <source>
        <dbReference type="ARBA" id="ARBA00023157"/>
    </source>
</evidence>
<protein>
    <submittedName>
        <fullName evidence="7">DsbE family thiol:disulfide interchange protein</fullName>
    </submittedName>
</protein>
<evidence type="ECO:0000259" key="6">
    <source>
        <dbReference type="PROSITE" id="PS51352"/>
    </source>
</evidence>
<dbReference type="PANTHER" id="PTHR42852">
    <property type="entry name" value="THIOL:DISULFIDE INTERCHANGE PROTEIN DSBE"/>
    <property type="match status" value="1"/>
</dbReference>
<sequence>MKRYVPAAIFAALLILLGVGLRLKPDEKPSALAGKPKPAPVFTLQRIGAPGPAFASQQMAGKVWLLNVWASWCGPCRAEHPVLVELAKQGVAPIVGLNYTDKLDESNRWLAEHGNPYTAAVFDGDGRVGMDWGVVGVPETFVIDKQGHIRLRHVGPVTDEVVRDKLLPLLKELERA</sequence>
<dbReference type="InterPro" id="IPR013766">
    <property type="entry name" value="Thioredoxin_domain"/>
</dbReference>